<accession>A0A2N5XZY1</accession>
<keyword evidence="1" id="KW-1133">Transmembrane helix</keyword>
<protein>
    <submittedName>
        <fullName evidence="2">Uncharacterized protein</fullName>
    </submittedName>
</protein>
<keyword evidence="1" id="KW-0812">Transmembrane</keyword>
<gene>
    <name evidence="2" type="ORF">CWI75_14735</name>
</gene>
<keyword evidence="3" id="KW-1185">Reference proteome</keyword>
<evidence type="ECO:0000256" key="1">
    <source>
        <dbReference type="SAM" id="Phobius"/>
    </source>
</evidence>
<evidence type="ECO:0000313" key="2">
    <source>
        <dbReference type="EMBL" id="PLW81712.1"/>
    </source>
</evidence>
<proteinExistence type="predicted"/>
<sequence>MIENDSSSLDADDILRTAEATLEHLETTSIGQNKSVELLRELYQKTRSFLEQEVNIKEVVFTAQEMADWVTPQGDSESSSKFVRRHLGSYEEFVAQNRDELDDVLKGAGCPGRLTVAKRQSRGAHKTFYYLSLDAWDSDENLPDDIGSVIRYRVIKFKRPLPWARMFLTVDLQGPNLWLFPLLMLIAGALGLGGLVWAIVFDSALMVAITAGLLVGWWSIVRSIWHVLGNGIATAPAWLYGLSTQTAQFEIHETAKTRPDGRPLRQFRLVVYESQCSVCAANVWVFPGKGKYRGRQVGRCSRASAEHVYSFDHITKVGVPLSETAQYHDIARRGVSPNQV</sequence>
<name>A0A2N5XZY1_9GAMM</name>
<feature type="transmembrane region" description="Helical" evidence="1">
    <location>
        <begin position="205"/>
        <end position="225"/>
    </location>
</feature>
<comment type="caution">
    <text evidence="2">The sequence shown here is derived from an EMBL/GenBank/DDBJ whole genome shotgun (WGS) entry which is preliminary data.</text>
</comment>
<dbReference type="RefSeq" id="WP_101522276.1">
    <property type="nucleotide sequence ID" value="NZ_PKLZ01000011.1"/>
</dbReference>
<dbReference type="EMBL" id="PKLZ01000011">
    <property type="protein sequence ID" value="PLW81712.1"/>
    <property type="molecule type" value="Genomic_DNA"/>
</dbReference>
<reference evidence="3" key="1">
    <citation type="submission" date="2017-11" db="EMBL/GenBank/DDBJ databases">
        <title>The draft genome sequence of Chromatocurvus sp. F02.</title>
        <authorList>
            <person name="Du Z.-J."/>
            <person name="Chang Y.-Q."/>
        </authorList>
    </citation>
    <scope>NUCLEOTIDE SEQUENCE [LARGE SCALE GENOMIC DNA]</scope>
    <source>
        <strain evidence="3">F02</strain>
    </source>
</reference>
<dbReference type="AlphaFoldDB" id="A0A2N5XZY1"/>
<keyword evidence="1" id="KW-0472">Membrane</keyword>
<feature type="transmembrane region" description="Helical" evidence="1">
    <location>
        <begin position="177"/>
        <end position="199"/>
    </location>
</feature>
<dbReference type="Proteomes" id="UP000234845">
    <property type="component" value="Unassembled WGS sequence"/>
</dbReference>
<dbReference type="OrthoDB" id="8928961at2"/>
<evidence type="ECO:0000313" key="3">
    <source>
        <dbReference type="Proteomes" id="UP000234845"/>
    </source>
</evidence>
<organism evidence="2 3">
    <name type="scientific">Kineobactrum sediminis</name>
    <dbReference type="NCBI Taxonomy" id="1905677"/>
    <lineage>
        <taxon>Bacteria</taxon>
        <taxon>Pseudomonadati</taxon>
        <taxon>Pseudomonadota</taxon>
        <taxon>Gammaproteobacteria</taxon>
        <taxon>Cellvibrionales</taxon>
        <taxon>Halieaceae</taxon>
        <taxon>Kineobactrum</taxon>
    </lineage>
</organism>